<gene>
    <name evidence="2" type="ORF">Tco_1122822</name>
</gene>
<sequence length="1329" mass="149893">MASEHSSSGPALHEMTPVSISSGLVPNPPSSTPFVPPSRSDWDLLFQPMFDESLNPLPYVDLQAPEVIAPIPEAVAPEHAVSTGSPSSTTVDQDAPSPSNSHTIKNSNSYYFSCCEEDNAIEIEEVFRKTRLVVAVVIVKIKKSILKSPFASGLQRLEAKGIFSHFCSYEHGRLSMDVKTCISKWLLQSSVDPTLFIRKKGKELLLTTQCRMILSFCNLLLNFKYGFESCDLVDTPMVEKSKLDKDKEGHAVDPSHYRGMIGTLLYLTASRPDLQFAICMCARYQAWPTEKHLNAVKRIFRYLKGTVHRGLWYPKDSSFALTAFADADHAGCQDTRRSTSGSIQLLGDRLVSWSSKRQKSAAISSTEAEYIALSGCCAQVLWMRSQLTDYGYGFNKIPISDVTSKEATLQVVYDVLKLTPFYKAFQVTADAPEIYMQEFWASAYVHNRSVRFKMNNKKHILDLDQFRDILQICPKVEIRKITDVNVNKLHQPWRSFAAIINKCLSGKPSYDSLRLSQAQILWGMYNKKNVDYAYLLWEDFTYHIENKNTKKGNAMYYPRFTKLIVNFVMAKDPSIPRRNKVNWHYARDDPMFTTINVISRNEDTQLYGAILPTELTNEDIRISESYKEYHAIASGKIPPKMKGSKKKADTYTTTKMKPPTVPKEKKEKKSGKGKQKAKELETISEAVLTEAEQLKIITKRSRKETHSSHASGSGADEGTGVTPGVPDAPDYDSDDDISWKSSDDDQDDEKAQDDEDEDKNDDNETTQDDEDDDVHDDDENAQDDDDEAQTESEDDGDDFIHPKLTTHDDEIIHEEETDEDDTFDPIVHTPSRISSSDDEDSDNEVKGMMLRSKVQATQEIEDTHVTLTPVNPDGQQQSSSVSSGFVSNMLNPNQDTGVDAIFGQHAEPPPPPPPQENNTSLIDTPVTAIAEPSFSAPTNRPPTPNPLVIQLQQPPILTPATTPSSSLQNLPNFASLFGFDYRLKALEENFSELRQTNQYAEALSSIPGIVDHYLANKMQEAVDVAVQLKYDRIREESHTENQQFLDSIDEGMKKVIKEQVKKEVSKITPKIEKLVNEQLESRPRDGADDDQEPPPLNNRGSKRRRSGKEPESTSAPRETTTTTAGKTTTGSKTYKQSASQSAPVEETMQTTDVFEVPAHQEFETGVHDEQTEEEVQHLPDWFQQPKRLSSPDHAWNKSVPAVHESVQPWLSNLTRRQNPRESFDELTDTTFDFSAFVMNRLNVKTLTPELLAGPTFELMKGTCKSLTELEYFCEEVYKATTEKLDWVNPEGRQYPYDMLRHSVCSKFSVVMLTVFPSPHHHDLEYLSWV</sequence>
<feature type="region of interest" description="Disordered" evidence="1">
    <location>
        <begin position="698"/>
        <end position="844"/>
    </location>
</feature>
<feature type="compositionally biased region" description="Pro residues" evidence="1">
    <location>
        <begin position="26"/>
        <end position="36"/>
    </location>
</feature>
<evidence type="ECO:0008006" key="4">
    <source>
        <dbReference type="Google" id="ProtNLM"/>
    </source>
</evidence>
<dbReference type="PANTHER" id="PTHR11439">
    <property type="entry name" value="GAG-POL-RELATED RETROTRANSPOSON"/>
    <property type="match status" value="1"/>
</dbReference>
<feature type="compositionally biased region" description="Basic and acidic residues" evidence="1">
    <location>
        <begin position="1075"/>
        <end position="1086"/>
    </location>
</feature>
<keyword evidence="3" id="KW-1185">Reference proteome</keyword>
<accession>A0ABQ5J4F1</accession>
<feature type="compositionally biased region" description="Basic and acidic residues" evidence="1">
    <location>
        <begin position="798"/>
        <end position="810"/>
    </location>
</feature>
<reference evidence="2" key="2">
    <citation type="submission" date="2022-01" db="EMBL/GenBank/DDBJ databases">
        <authorList>
            <person name="Yamashiro T."/>
            <person name="Shiraishi A."/>
            <person name="Satake H."/>
            <person name="Nakayama K."/>
        </authorList>
    </citation>
    <scope>NUCLEOTIDE SEQUENCE</scope>
</reference>
<protein>
    <recommendedName>
        <fullName evidence="4">Reverse transcriptase Ty1/copia-type domain-containing protein</fullName>
    </recommendedName>
</protein>
<feature type="compositionally biased region" description="Low complexity" evidence="1">
    <location>
        <begin position="874"/>
        <end position="887"/>
    </location>
</feature>
<dbReference type="Proteomes" id="UP001151760">
    <property type="component" value="Unassembled WGS sequence"/>
</dbReference>
<feature type="region of interest" description="Disordered" evidence="1">
    <location>
        <begin position="1"/>
        <end position="36"/>
    </location>
</feature>
<reference evidence="2" key="1">
    <citation type="journal article" date="2022" name="Int. J. Mol. Sci.">
        <title>Draft Genome of Tanacetum Coccineum: Genomic Comparison of Closely Related Tanacetum-Family Plants.</title>
        <authorList>
            <person name="Yamashiro T."/>
            <person name="Shiraishi A."/>
            <person name="Nakayama K."/>
            <person name="Satake H."/>
        </authorList>
    </citation>
    <scope>NUCLEOTIDE SEQUENCE</scope>
</reference>
<evidence type="ECO:0000313" key="2">
    <source>
        <dbReference type="EMBL" id="GJU06392.1"/>
    </source>
</evidence>
<comment type="caution">
    <text evidence="2">The sequence shown here is derived from an EMBL/GenBank/DDBJ whole genome shotgun (WGS) entry which is preliminary data.</text>
</comment>
<feature type="region of interest" description="Disordered" evidence="1">
    <location>
        <begin position="78"/>
        <end position="102"/>
    </location>
</feature>
<feature type="compositionally biased region" description="Acidic residues" evidence="1">
    <location>
        <begin position="811"/>
        <end position="823"/>
    </location>
</feature>
<dbReference type="PANTHER" id="PTHR11439:SF483">
    <property type="entry name" value="PEPTIDE SYNTHASE GLIP-LIKE, PUTATIVE (AFU_ORTHOLOGUE AFUA_3G12920)-RELATED"/>
    <property type="match status" value="1"/>
</dbReference>
<evidence type="ECO:0000313" key="3">
    <source>
        <dbReference type="Proteomes" id="UP001151760"/>
    </source>
</evidence>
<feature type="compositionally biased region" description="Polar residues" evidence="1">
    <location>
        <begin position="82"/>
        <end position="102"/>
    </location>
</feature>
<proteinExistence type="predicted"/>
<name>A0ABQ5J4F1_9ASTR</name>
<evidence type="ECO:0000256" key="1">
    <source>
        <dbReference type="SAM" id="MobiDB-lite"/>
    </source>
</evidence>
<feature type="compositionally biased region" description="Polar residues" evidence="1">
    <location>
        <begin position="1134"/>
        <end position="1148"/>
    </location>
</feature>
<feature type="compositionally biased region" description="Acidic residues" evidence="1">
    <location>
        <begin position="744"/>
        <end position="797"/>
    </location>
</feature>
<dbReference type="EMBL" id="BQNB010021437">
    <property type="protein sequence ID" value="GJU06392.1"/>
    <property type="molecule type" value="Genomic_DNA"/>
</dbReference>
<feature type="region of interest" description="Disordered" evidence="1">
    <location>
        <begin position="637"/>
        <end position="680"/>
    </location>
</feature>
<feature type="region of interest" description="Disordered" evidence="1">
    <location>
        <begin position="1075"/>
        <end position="1148"/>
    </location>
</feature>
<organism evidence="2 3">
    <name type="scientific">Tanacetum coccineum</name>
    <dbReference type="NCBI Taxonomy" id="301880"/>
    <lineage>
        <taxon>Eukaryota</taxon>
        <taxon>Viridiplantae</taxon>
        <taxon>Streptophyta</taxon>
        <taxon>Embryophyta</taxon>
        <taxon>Tracheophyta</taxon>
        <taxon>Spermatophyta</taxon>
        <taxon>Magnoliopsida</taxon>
        <taxon>eudicotyledons</taxon>
        <taxon>Gunneridae</taxon>
        <taxon>Pentapetalae</taxon>
        <taxon>asterids</taxon>
        <taxon>campanulids</taxon>
        <taxon>Asterales</taxon>
        <taxon>Asteraceae</taxon>
        <taxon>Asteroideae</taxon>
        <taxon>Anthemideae</taxon>
        <taxon>Anthemidinae</taxon>
        <taxon>Tanacetum</taxon>
    </lineage>
</organism>
<feature type="region of interest" description="Disordered" evidence="1">
    <location>
        <begin position="867"/>
        <end position="920"/>
    </location>
</feature>
<feature type="compositionally biased region" description="Low complexity" evidence="1">
    <location>
        <begin position="1112"/>
        <end position="1133"/>
    </location>
</feature>
<dbReference type="CDD" id="cd09272">
    <property type="entry name" value="RNase_HI_RT_Ty1"/>
    <property type="match status" value="1"/>
</dbReference>